<name>A0A5N6S1F2_9BIFI</name>
<dbReference type="GO" id="GO:0009318">
    <property type="term" value="C:exodeoxyribonuclease VII complex"/>
    <property type="evidence" value="ECO:0007669"/>
    <property type="project" value="UniProtKB-UniRule"/>
</dbReference>
<keyword evidence="11" id="KW-1185">Reference proteome</keyword>
<dbReference type="InterPro" id="IPR025824">
    <property type="entry name" value="OB-fold_nuc-bd_dom"/>
</dbReference>
<dbReference type="PANTHER" id="PTHR30008">
    <property type="entry name" value="EXODEOXYRIBONUCLEASE 7 LARGE SUBUNIT"/>
    <property type="match status" value="1"/>
</dbReference>
<dbReference type="GO" id="GO:0008855">
    <property type="term" value="F:exodeoxyribonuclease VII activity"/>
    <property type="evidence" value="ECO:0007669"/>
    <property type="project" value="UniProtKB-UniRule"/>
</dbReference>
<dbReference type="HAMAP" id="MF_00378">
    <property type="entry name" value="Exonuc_7_L"/>
    <property type="match status" value="1"/>
</dbReference>
<evidence type="ECO:0000256" key="4">
    <source>
        <dbReference type="ARBA" id="ARBA00022839"/>
    </source>
</evidence>
<keyword evidence="4 5" id="KW-0269">Exonuclease</keyword>
<dbReference type="RefSeq" id="WP_152580800.1">
    <property type="nucleotide sequence ID" value="NZ_JAKVIV010000002.1"/>
</dbReference>
<comment type="caution">
    <text evidence="10">The sequence shown here is derived from an EMBL/GenBank/DDBJ whole genome shotgun (WGS) entry which is preliminary data.</text>
</comment>
<sequence>MSVLYRTVEGMSSAYGYGSLTRSAAPQQGMPPAGEGPKSPDQLPRLARDTTAENPWPVNILSQKFHDSVARWPEAWVEGQIVEINMRRPTSGYITLRDNFEEISLPVMGFRTFVSKAREFHQGDRVVIHGKPDIWMKATRLSFVADDIRRVGTGDLKAQIDELRKKLKGEGLFDAENKVPLPEFPACIGLICAPQARAEGDVITNVNLRWPIVQFKIVHAHVQGAQCPSDVINAIQMLDQDPQVDVIIVARGGGSFEDLIGFSDEGVVRAAAACQTPLVSAVGHEDDWTLIDLASDLRASTPTDAAKRVVPDVREQWQLIESARMQMHMRVSARVDNEIRLIDGYANRPSLTHPLTMLEPHQRFLDDARQRMERGLTRIVDDASLTVEKLHASLTALSPQSTLNRGYAVVQGEDGRVVDDARDVHIGDELTLTLKHGVVVSQATAVGDQQQSKSK</sequence>
<feature type="domain" description="OB-fold nucleic acid binding" evidence="9">
    <location>
        <begin position="68"/>
        <end position="149"/>
    </location>
</feature>
<dbReference type="GO" id="GO:0006308">
    <property type="term" value="P:DNA catabolic process"/>
    <property type="evidence" value="ECO:0007669"/>
    <property type="project" value="UniProtKB-UniRule"/>
</dbReference>
<dbReference type="InterPro" id="IPR003753">
    <property type="entry name" value="Exonuc_VII_L"/>
</dbReference>
<accession>A0A5N6S1F2</accession>
<keyword evidence="3 5" id="KW-0378">Hydrolase</keyword>
<dbReference type="InterPro" id="IPR020579">
    <property type="entry name" value="Exonuc_VII_lsu_C"/>
</dbReference>
<dbReference type="AlphaFoldDB" id="A0A5N6S1F2"/>
<protein>
    <recommendedName>
        <fullName evidence="5">Exodeoxyribonuclease 7 large subunit</fullName>
        <ecNumber evidence="5">3.1.11.6</ecNumber>
    </recommendedName>
    <alternativeName>
        <fullName evidence="5">Exodeoxyribonuclease VII large subunit</fullName>
        <shortName evidence="5">Exonuclease VII large subunit</shortName>
    </alternativeName>
</protein>
<dbReference type="OrthoDB" id="9802795at2"/>
<comment type="subcellular location">
    <subcellularLocation>
        <location evidence="5 6">Cytoplasm</location>
    </subcellularLocation>
</comment>
<evidence type="ECO:0000256" key="6">
    <source>
        <dbReference type="RuleBase" id="RU004355"/>
    </source>
</evidence>
<keyword evidence="2 5" id="KW-0540">Nuclease</keyword>
<dbReference type="CDD" id="cd04489">
    <property type="entry name" value="ExoVII_LU_OBF"/>
    <property type="match status" value="1"/>
</dbReference>
<dbReference type="Pfam" id="PF02601">
    <property type="entry name" value="Exonuc_VII_L"/>
    <property type="match status" value="1"/>
</dbReference>
<evidence type="ECO:0000259" key="8">
    <source>
        <dbReference type="Pfam" id="PF02601"/>
    </source>
</evidence>
<dbReference type="NCBIfam" id="TIGR00237">
    <property type="entry name" value="xseA"/>
    <property type="match status" value="1"/>
</dbReference>
<feature type="domain" description="Exonuclease VII large subunit C-terminal" evidence="8">
    <location>
        <begin position="172"/>
        <end position="394"/>
    </location>
</feature>
<feature type="region of interest" description="Disordered" evidence="7">
    <location>
        <begin position="22"/>
        <end position="45"/>
    </location>
</feature>
<comment type="subunit">
    <text evidence="5">Heterooligomer composed of large and small subunits.</text>
</comment>
<comment type="catalytic activity">
    <reaction evidence="5 6">
        <text>Exonucleolytic cleavage in either 5'- to 3'- or 3'- to 5'-direction to yield nucleoside 5'-phosphates.</text>
        <dbReference type="EC" id="3.1.11.6"/>
    </reaction>
</comment>
<evidence type="ECO:0000256" key="1">
    <source>
        <dbReference type="ARBA" id="ARBA00022490"/>
    </source>
</evidence>
<dbReference type="PANTHER" id="PTHR30008:SF0">
    <property type="entry name" value="EXODEOXYRIBONUCLEASE 7 LARGE SUBUNIT"/>
    <property type="match status" value="1"/>
</dbReference>
<evidence type="ECO:0000256" key="2">
    <source>
        <dbReference type="ARBA" id="ARBA00022722"/>
    </source>
</evidence>
<comment type="similarity">
    <text evidence="5 6">Belongs to the XseA family.</text>
</comment>
<dbReference type="Proteomes" id="UP000325415">
    <property type="component" value="Unassembled WGS sequence"/>
</dbReference>
<evidence type="ECO:0000256" key="3">
    <source>
        <dbReference type="ARBA" id="ARBA00022801"/>
    </source>
</evidence>
<evidence type="ECO:0000256" key="5">
    <source>
        <dbReference type="HAMAP-Rule" id="MF_00378"/>
    </source>
</evidence>
<organism evidence="10 11">
    <name type="scientific">Bifidobacterium tibiigranuli</name>
    <dbReference type="NCBI Taxonomy" id="2172043"/>
    <lineage>
        <taxon>Bacteria</taxon>
        <taxon>Bacillati</taxon>
        <taxon>Actinomycetota</taxon>
        <taxon>Actinomycetes</taxon>
        <taxon>Bifidobacteriales</taxon>
        <taxon>Bifidobacteriaceae</taxon>
        <taxon>Bifidobacterium</taxon>
    </lineage>
</organism>
<proteinExistence type="inferred from homology"/>
<keyword evidence="1 5" id="KW-0963">Cytoplasm</keyword>
<comment type="function">
    <text evidence="5">Bidirectionally degrades single-stranded DNA into large acid-insoluble oligonucleotides, which are then degraded further into small acid-soluble oligonucleotides.</text>
</comment>
<reference evidence="10 11" key="1">
    <citation type="submission" date="2018-04" db="EMBL/GenBank/DDBJ databases">
        <authorList>
            <person name="Eckel V.P."/>
            <person name="Vogel R.F."/>
        </authorList>
    </citation>
    <scope>NUCLEOTIDE SEQUENCE [LARGE SCALE GENOMIC DNA]</scope>
    <source>
        <strain evidence="11">TMW 2.1764</strain>
    </source>
</reference>
<dbReference type="GO" id="GO:0005737">
    <property type="term" value="C:cytoplasm"/>
    <property type="evidence" value="ECO:0007669"/>
    <property type="project" value="UniProtKB-SubCell"/>
</dbReference>
<dbReference type="GO" id="GO:0003676">
    <property type="term" value="F:nucleic acid binding"/>
    <property type="evidence" value="ECO:0007669"/>
    <property type="project" value="InterPro"/>
</dbReference>
<gene>
    <name evidence="5" type="primary">xseA</name>
    <name evidence="10" type="ORF">DDE84_06075</name>
</gene>
<dbReference type="EC" id="3.1.11.6" evidence="5"/>
<evidence type="ECO:0000313" key="11">
    <source>
        <dbReference type="Proteomes" id="UP000325415"/>
    </source>
</evidence>
<evidence type="ECO:0000259" key="9">
    <source>
        <dbReference type="Pfam" id="PF13742"/>
    </source>
</evidence>
<dbReference type="Pfam" id="PF13742">
    <property type="entry name" value="tRNA_anti_2"/>
    <property type="match status" value="1"/>
</dbReference>
<evidence type="ECO:0000313" key="10">
    <source>
        <dbReference type="EMBL" id="KAE8128446.1"/>
    </source>
</evidence>
<dbReference type="EMBL" id="QDAG01000005">
    <property type="protein sequence ID" value="KAE8128446.1"/>
    <property type="molecule type" value="Genomic_DNA"/>
</dbReference>
<evidence type="ECO:0000256" key="7">
    <source>
        <dbReference type="SAM" id="MobiDB-lite"/>
    </source>
</evidence>